<reference evidence="1 2" key="1">
    <citation type="journal article" date="2014" name="Agronomy (Basel)">
        <title>A Draft Genome Sequence for Ensete ventricosum, the Drought-Tolerant Tree Against Hunger.</title>
        <authorList>
            <person name="Harrison J."/>
            <person name="Moore K.A."/>
            <person name="Paszkiewicz K."/>
            <person name="Jones T."/>
            <person name="Grant M."/>
            <person name="Ambacheew D."/>
            <person name="Muzemil S."/>
            <person name="Studholme D.J."/>
        </authorList>
    </citation>
    <scope>NUCLEOTIDE SEQUENCE [LARGE SCALE GENOMIC DNA]</scope>
</reference>
<dbReference type="EMBL" id="AMZH03011573">
    <property type="protein sequence ID" value="RRT52624.1"/>
    <property type="molecule type" value="Genomic_DNA"/>
</dbReference>
<organism evidence="1 2">
    <name type="scientific">Ensete ventricosum</name>
    <name type="common">Abyssinian banana</name>
    <name type="synonym">Musa ensete</name>
    <dbReference type="NCBI Taxonomy" id="4639"/>
    <lineage>
        <taxon>Eukaryota</taxon>
        <taxon>Viridiplantae</taxon>
        <taxon>Streptophyta</taxon>
        <taxon>Embryophyta</taxon>
        <taxon>Tracheophyta</taxon>
        <taxon>Spermatophyta</taxon>
        <taxon>Magnoliopsida</taxon>
        <taxon>Liliopsida</taxon>
        <taxon>Zingiberales</taxon>
        <taxon>Musaceae</taxon>
        <taxon>Ensete</taxon>
    </lineage>
</organism>
<accession>A0A426YLN1</accession>
<gene>
    <name evidence="1" type="ORF">B296_00020394</name>
</gene>
<proteinExistence type="predicted"/>
<protein>
    <submittedName>
        <fullName evidence="1">Uncharacterized protein</fullName>
    </submittedName>
</protein>
<evidence type="ECO:0000313" key="2">
    <source>
        <dbReference type="Proteomes" id="UP000287651"/>
    </source>
</evidence>
<sequence>MAAPPHSTTSSISMTSPLKVALVTTWPPAHHFHPYHRLHRRKRSLGPNHY</sequence>
<name>A0A426YLN1_ENSVE</name>
<evidence type="ECO:0000313" key="1">
    <source>
        <dbReference type="EMBL" id="RRT52624.1"/>
    </source>
</evidence>
<dbReference type="Proteomes" id="UP000287651">
    <property type="component" value="Unassembled WGS sequence"/>
</dbReference>
<dbReference type="AlphaFoldDB" id="A0A426YLN1"/>
<comment type="caution">
    <text evidence="1">The sequence shown here is derived from an EMBL/GenBank/DDBJ whole genome shotgun (WGS) entry which is preliminary data.</text>
</comment>